<dbReference type="AlphaFoldDB" id="A0AAV9HBM4"/>
<protein>
    <submittedName>
        <fullName evidence="3">Uncharacterized protein</fullName>
    </submittedName>
</protein>
<dbReference type="EMBL" id="MU865217">
    <property type="protein sequence ID" value="KAK4456456.1"/>
    <property type="molecule type" value="Genomic_DNA"/>
</dbReference>
<proteinExistence type="predicted"/>
<evidence type="ECO:0000313" key="4">
    <source>
        <dbReference type="Proteomes" id="UP001321749"/>
    </source>
</evidence>
<feature type="transmembrane region" description="Helical" evidence="1">
    <location>
        <begin position="82"/>
        <end position="102"/>
    </location>
</feature>
<organism evidence="3 4">
    <name type="scientific">Cladorrhinum samala</name>
    <dbReference type="NCBI Taxonomy" id="585594"/>
    <lineage>
        <taxon>Eukaryota</taxon>
        <taxon>Fungi</taxon>
        <taxon>Dikarya</taxon>
        <taxon>Ascomycota</taxon>
        <taxon>Pezizomycotina</taxon>
        <taxon>Sordariomycetes</taxon>
        <taxon>Sordariomycetidae</taxon>
        <taxon>Sordariales</taxon>
        <taxon>Podosporaceae</taxon>
        <taxon>Cladorrhinum</taxon>
    </lineage>
</organism>
<feature type="transmembrane region" description="Helical" evidence="1">
    <location>
        <begin position="43"/>
        <end position="61"/>
    </location>
</feature>
<reference evidence="3" key="1">
    <citation type="journal article" date="2023" name="Mol. Phylogenet. Evol.">
        <title>Genome-scale phylogeny and comparative genomics of the fungal order Sordariales.</title>
        <authorList>
            <person name="Hensen N."/>
            <person name="Bonometti L."/>
            <person name="Westerberg I."/>
            <person name="Brannstrom I.O."/>
            <person name="Guillou S."/>
            <person name="Cros-Aarteil S."/>
            <person name="Calhoun S."/>
            <person name="Haridas S."/>
            <person name="Kuo A."/>
            <person name="Mondo S."/>
            <person name="Pangilinan J."/>
            <person name="Riley R."/>
            <person name="LaButti K."/>
            <person name="Andreopoulos B."/>
            <person name="Lipzen A."/>
            <person name="Chen C."/>
            <person name="Yan M."/>
            <person name="Daum C."/>
            <person name="Ng V."/>
            <person name="Clum A."/>
            <person name="Steindorff A."/>
            <person name="Ohm R.A."/>
            <person name="Martin F."/>
            <person name="Silar P."/>
            <person name="Natvig D.O."/>
            <person name="Lalanne C."/>
            <person name="Gautier V."/>
            <person name="Ament-Velasquez S.L."/>
            <person name="Kruys A."/>
            <person name="Hutchinson M.I."/>
            <person name="Powell A.J."/>
            <person name="Barry K."/>
            <person name="Miller A.N."/>
            <person name="Grigoriev I.V."/>
            <person name="Debuchy R."/>
            <person name="Gladieux P."/>
            <person name="Hiltunen Thoren M."/>
            <person name="Johannesson H."/>
        </authorList>
    </citation>
    <scope>NUCLEOTIDE SEQUENCE</scope>
    <source>
        <strain evidence="3">PSN324</strain>
    </source>
</reference>
<dbReference type="Proteomes" id="UP001321749">
    <property type="component" value="Unassembled WGS sequence"/>
</dbReference>
<keyword evidence="1" id="KW-0812">Transmembrane</keyword>
<sequence length="296" mass="32908">MAFGPLLLSLPFIAGLGLALPLEPRNPEPTYAYYPNPTGRGTVGLVYTCLLTLALCLWTAMHPDVPFCRGSWLYKPAYKITWMVLAIILPEFVVCCAVSQFFEAKALRDVWTTYWLDRNDSKRKKWLGLEGAFLVLMGGYKITCPETCSLASPPTENDLAEKSQSAGVVHPVACTCKAGLDRGQPVRRTLTPEGLKELLKLENGSFFSNLVKSGVLNETHFDPRYVEDKGKANYVAKLLTTAQILWIVVQWIARLVDGLPITLLEVHVLIRKSLYVADCLAVHALTITMLQRSHTP</sequence>
<evidence type="ECO:0000256" key="1">
    <source>
        <dbReference type="SAM" id="Phobius"/>
    </source>
</evidence>
<evidence type="ECO:0000256" key="2">
    <source>
        <dbReference type="SAM" id="SignalP"/>
    </source>
</evidence>
<keyword evidence="2" id="KW-0732">Signal</keyword>
<reference evidence="3" key="2">
    <citation type="submission" date="2023-06" db="EMBL/GenBank/DDBJ databases">
        <authorList>
            <consortium name="Lawrence Berkeley National Laboratory"/>
            <person name="Mondo S.J."/>
            <person name="Hensen N."/>
            <person name="Bonometti L."/>
            <person name="Westerberg I."/>
            <person name="Brannstrom I.O."/>
            <person name="Guillou S."/>
            <person name="Cros-Aarteil S."/>
            <person name="Calhoun S."/>
            <person name="Haridas S."/>
            <person name="Kuo A."/>
            <person name="Pangilinan J."/>
            <person name="Riley R."/>
            <person name="Labutti K."/>
            <person name="Andreopoulos B."/>
            <person name="Lipzen A."/>
            <person name="Chen C."/>
            <person name="Yanf M."/>
            <person name="Daum C."/>
            <person name="Ng V."/>
            <person name="Clum A."/>
            <person name="Steindorff A."/>
            <person name="Ohm R."/>
            <person name="Martin F."/>
            <person name="Silar P."/>
            <person name="Natvig D."/>
            <person name="Lalanne C."/>
            <person name="Gautier V."/>
            <person name="Ament-Velasquez S.L."/>
            <person name="Kruys A."/>
            <person name="Hutchinson M.I."/>
            <person name="Powell A.J."/>
            <person name="Barry K."/>
            <person name="Miller A.N."/>
            <person name="Grigoriev I.V."/>
            <person name="Debuchy R."/>
            <person name="Gladieux P."/>
            <person name="Thoren M.H."/>
            <person name="Johannesson H."/>
        </authorList>
    </citation>
    <scope>NUCLEOTIDE SEQUENCE</scope>
    <source>
        <strain evidence="3">PSN324</strain>
    </source>
</reference>
<keyword evidence="4" id="KW-1185">Reference proteome</keyword>
<dbReference type="PANTHER" id="PTHR35043:SF7">
    <property type="entry name" value="TRANSCRIPTION FACTOR DOMAIN-CONTAINING PROTEIN"/>
    <property type="match status" value="1"/>
</dbReference>
<feature type="chain" id="PRO_5043328554" evidence="2">
    <location>
        <begin position="20"/>
        <end position="296"/>
    </location>
</feature>
<accession>A0AAV9HBM4</accession>
<feature type="signal peptide" evidence="2">
    <location>
        <begin position="1"/>
        <end position="19"/>
    </location>
</feature>
<gene>
    <name evidence="3" type="ORF">QBC42DRAFT_281278</name>
</gene>
<comment type="caution">
    <text evidence="3">The sequence shown here is derived from an EMBL/GenBank/DDBJ whole genome shotgun (WGS) entry which is preliminary data.</text>
</comment>
<keyword evidence="1" id="KW-0472">Membrane</keyword>
<keyword evidence="1" id="KW-1133">Transmembrane helix</keyword>
<name>A0AAV9HBM4_9PEZI</name>
<dbReference type="PANTHER" id="PTHR35043">
    <property type="entry name" value="TRANSCRIPTION FACTOR DOMAIN-CONTAINING PROTEIN"/>
    <property type="match status" value="1"/>
</dbReference>
<evidence type="ECO:0000313" key="3">
    <source>
        <dbReference type="EMBL" id="KAK4456456.1"/>
    </source>
</evidence>